<dbReference type="InterPro" id="IPR013381">
    <property type="entry name" value="CRISPR-assoc_prot_Cse1"/>
</dbReference>
<organism evidence="1 4">
    <name type="scientific">Gilliamella apicola</name>
    <dbReference type="NCBI Taxonomy" id="1196095"/>
    <lineage>
        <taxon>Bacteria</taxon>
        <taxon>Pseudomonadati</taxon>
        <taxon>Pseudomonadota</taxon>
        <taxon>Gammaproteobacteria</taxon>
        <taxon>Orbales</taxon>
        <taxon>Orbaceae</taxon>
        <taxon>Gilliamella</taxon>
    </lineage>
</organism>
<reference evidence="3 4" key="1">
    <citation type="submission" date="2017-03" db="EMBL/GenBank/DDBJ databases">
        <title>Comparative genomics of honeybee gut symbionts reveal geographically distinct and subgroup specific antibiotic resistance.</title>
        <authorList>
            <person name="Ludvigsen J."/>
            <person name="Porcellato D."/>
            <person name="Labee-Lund T.M."/>
            <person name="Amdam G.V."/>
            <person name="Rudi K."/>
        </authorList>
    </citation>
    <scope>NUCLEOTIDE SEQUENCE [LARGE SCALE GENOMIC DNA]</scope>
    <source>
        <strain evidence="1 4">A-7-12</strain>
        <strain evidence="2 3">A-9-12</strain>
    </source>
</reference>
<name>A0A242NHH3_9GAMM</name>
<accession>A0A242NHH3</accession>
<gene>
    <name evidence="2" type="ORF">B6C91_02490</name>
    <name evidence="1" type="ORF">B6D08_07465</name>
</gene>
<dbReference type="EMBL" id="NART01000006">
    <property type="protein sequence ID" value="OTQ11383.1"/>
    <property type="molecule type" value="Genomic_DNA"/>
</dbReference>
<dbReference type="Pfam" id="PF09481">
    <property type="entry name" value="CRISPR_Cse1"/>
    <property type="match status" value="1"/>
</dbReference>
<proteinExistence type="predicted"/>
<dbReference type="CDD" id="cd09729">
    <property type="entry name" value="Cse1_I-E"/>
    <property type="match status" value="1"/>
</dbReference>
<dbReference type="Proteomes" id="UP000194977">
    <property type="component" value="Unassembled WGS sequence"/>
</dbReference>
<dbReference type="EMBL" id="NARP01000016">
    <property type="protein sequence ID" value="OTP99512.1"/>
    <property type="molecule type" value="Genomic_DNA"/>
</dbReference>
<keyword evidence="3" id="KW-1185">Reference proteome</keyword>
<dbReference type="Proteomes" id="UP000194800">
    <property type="component" value="Unassembled WGS sequence"/>
</dbReference>
<evidence type="ECO:0000313" key="2">
    <source>
        <dbReference type="EMBL" id="OTQ11383.1"/>
    </source>
</evidence>
<evidence type="ECO:0000313" key="3">
    <source>
        <dbReference type="Proteomes" id="UP000194800"/>
    </source>
</evidence>
<sequence>MSTLSLLDHEWIPVRHFNGQISKIKPSQLIDETISDLAYFRPDFQGAAYQFLIGLLQTAFYPKNNDEWLDYWHEGIAQSQLDKAFEQVKPAMQFGAAKPAFMQDFTPLNGNKVPISGLLVEAPGENALKRNTDHFIKRDFVKAICPHCAVMALFTLQTNAPAGGQGHRVSLRGGGPITTLIMPELNSPTPLWKKLWLNVVPLNDDEKPQSYDETVFPWLNKTITSEPPKNLSVYPEQANFCQAFWGMPRRIELDFDNITQGNCDLCGEESSELISHYQTKNYGVQYQNWRHPLSPYRTDSKTGAPIAIKGQPGGLIYRDWLGMVTTNDDNQPAQVVNVHDYRDLESTEEYHLWCFGYDFDNMKARCWYEHNFPVYPIFADPDSDIKELIALALEFSKDTLPILRKALASINKQSSSVDIAYWKETEIPFYEFVKQLIDEKDNPNGRFHFLLGWTNTLLKYITQIYDKAAFSDPDQQMINSEKISTREKLLKDFNKLKNIKKIKNNKPS</sequence>
<dbReference type="OrthoDB" id="5392377at2"/>
<protein>
    <submittedName>
        <fullName evidence="1">Type I-E CRISPR-associated protein Cse1/CasA</fullName>
    </submittedName>
</protein>
<evidence type="ECO:0000313" key="1">
    <source>
        <dbReference type="EMBL" id="OTP99512.1"/>
    </source>
</evidence>
<evidence type="ECO:0000313" key="4">
    <source>
        <dbReference type="Proteomes" id="UP000194977"/>
    </source>
</evidence>
<dbReference type="NCBIfam" id="TIGR02547">
    <property type="entry name" value="casA_cse1"/>
    <property type="match status" value="1"/>
</dbReference>
<dbReference type="AlphaFoldDB" id="A0A242NHH3"/>
<comment type="caution">
    <text evidence="1">The sequence shown here is derived from an EMBL/GenBank/DDBJ whole genome shotgun (WGS) entry which is preliminary data.</text>
</comment>
<dbReference type="RefSeq" id="WP_086300965.1">
    <property type="nucleotide sequence ID" value="NZ_MZNE01000024.1"/>
</dbReference>